<protein>
    <recommendedName>
        <fullName evidence="3">C2H2-type domain-containing protein</fullName>
    </recommendedName>
</protein>
<dbReference type="PROSITE" id="PS50157">
    <property type="entry name" value="ZINC_FINGER_C2H2_2"/>
    <property type="match status" value="1"/>
</dbReference>
<dbReference type="InterPro" id="IPR036236">
    <property type="entry name" value="Znf_C2H2_sf"/>
</dbReference>
<feature type="compositionally biased region" description="Polar residues" evidence="2">
    <location>
        <begin position="92"/>
        <end position="105"/>
    </location>
</feature>
<keyword evidence="1" id="KW-0862">Zinc</keyword>
<proteinExistence type="predicted"/>
<feature type="domain" description="C2H2-type" evidence="3">
    <location>
        <begin position="152"/>
        <end position="187"/>
    </location>
</feature>
<dbReference type="SUPFAM" id="SSF57667">
    <property type="entry name" value="beta-beta-alpha zinc fingers"/>
    <property type="match status" value="1"/>
</dbReference>
<gene>
    <name evidence="4" type="ORF">EVJ58_g8990</name>
</gene>
<sequence length="219" mass="24258">MPHLRYNDNPTARSVHVGRLENMGGSTHRMLTIVCNQWHLRHSHVYGATTVSNGHLTIYPTNDDNFQRQVNYQPSNHYAQNNPPPSLLSRDQFGTSPSLHSGTPNLNPPPGVHTVPCCWGSCTISLDDKSPGGMKRHLHEFHNQDMTGGPPYTCKWDTENGTPCGKPYASEVTLTRHIAAVHLKSSAEKCPHCGMPMSRKDALNRHIQSSCRKANGPPL</sequence>
<accession>A0A4Y9Y014</accession>
<keyword evidence="1" id="KW-0863">Zinc-finger</keyword>
<feature type="region of interest" description="Disordered" evidence="2">
    <location>
        <begin position="74"/>
        <end position="108"/>
    </location>
</feature>
<dbReference type="EMBL" id="SEKV01000725">
    <property type="protein sequence ID" value="TFY54209.1"/>
    <property type="molecule type" value="Genomic_DNA"/>
</dbReference>
<organism evidence="4 5">
    <name type="scientific">Rhodofomes roseus</name>
    <dbReference type="NCBI Taxonomy" id="34475"/>
    <lineage>
        <taxon>Eukaryota</taxon>
        <taxon>Fungi</taxon>
        <taxon>Dikarya</taxon>
        <taxon>Basidiomycota</taxon>
        <taxon>Agaricomycotina</taxon>
        <taxon>Agaricomycetes</taxon>
        <taxon>Polyporales</taxon>
        <taxon>Rhodofomes</taxon>
    </lineage>
</organism>
<keyword evidence="1" id="KW-0479">Metal-binding</keyword>
<dbReference type="STRING" id="34475.A0A4Y9Y014"/>
<dbReference type="InterPro" id="IPR013087">
    <property type="entry name" value="Znf_C2H2_type"/>
</dbReference>
<evidence type="ECO:0000313" key="4">
    <source>
        <dbReference type="EMBL" id="TFY54209.1"/>
    </source>
</evidence>
<evidence type="ECO:0000256" key="1">
    <source>
        <dbReference type="PROSITE-ProRule" id="PRU00042"/>
    </source>
</evidence>
<evidence type="ECO:0000256" key="2">
    <source>
        <dbReference type="SAM" id="MobiDB-lite"/>
    </source>
</evidence>
<dbReference type="Gene3D" id="3.30.160.60">
    <property type="entry name" value="Classic Zinc Finger"/>
    <property type="match status" value="1"/>
</dbReference>
<dbReference type="Proteomes" id="UP000298390">
    <property type="component" value="Unassembled WGS sequence"/>
</dbReference>
<reference evidence="4 5" key="1">
    <citation type="submission" date="2019-01" db="EMBL/GenBank/DDBJ databases">
        <title>Genome sequencing of the rare red list fungi Fomitopsis rosea.</title>
        <authorList>
            <person name="Buettner E."/>
            <person name="Kellner H."/>
        </authorList>
    </citation>
    <scope>NUCLEOTIDE SEQUENCE [LARGE SCALE GENOMIC DNA]</scope>
    <source>
        <strain evidence="4 5">DSM 105464</strain>
    </source>
</reference>
<name>A0A4Y9Y014_9APHY</name>
<dbReference type="GO" id="GO:0008270">
    <property type="term" value="F:zinc ion binding"/>
    <property type="evidence" value="ECO:0007669"/>
    <property type="project" value="UniProtKB-KW"/>
</dbReference>
<comment type="caution">
    <text evidence="4">The sequence shown here is derived from an EMBL/GenBank/DDBJ whole genome shotgun (WGS) entry which is preliminary data.</text>
</comment>
<evidence type="ECO:0000259" key="3">
    <source>
        <dbReference type="PROSITE" id="PS50157"/>
    </source>
</evidence>
<dbReference type="AlphaFoldDB" id="A0A4Y9Y014"/>
<evidence type="ECO:0000313" key="5">
    <source>
        <dbReference type="Proteomes" id="UP000298390"/>
    </source>
</evidence>